<dbReference type="Gene3D" id="1.10.287.3610">
    <property type="match status" value="1"/>
</dbReference>
<evidence type="ECO:0000256" key="8">
    <source>
        <dbReference type="ARBA" id="ARBA00022777"/>
    </source>
</evidence>
<evidence type="ECO:0000256" key="6">
    <source>
        <dbReference type="ARBA" id="ARBA00022692"/>
    </source>
</evidence>
<evidence type="ECO:0000256" key="1">
    <source>
        <dbReference type="ARBA" id="ARBA00004651"/>
    </source>
</evidence>
<dbReference type="InterPro" id="IPR000829">
    <property type="entry name" value="DAGK"/>
</dbReference>
<evidence type="ECO:0000256" key="14">
    <source>
        <dbReference type="ARBA" id="ARBA00023264"/>
    </source>
</evidence>
<keyword evidence="3" id="KW-1003">Cell membrane</keyword>
<keyword evidence="6 15" id="KW-0812">Transmembrane</keyword>
<comment type="subcellular location">
    <subcellularLocation>
        <location evidence="1">Cell membrane</location>
        <topology evidence="1">Multi-pass membrane protein</topology>
    </subcellularLocation>
</comment>
<keyword evidence="12 15" id="KW-0472">Membrane</keyword>
<dbReference type="EC" id="2.7.1.-" evidence="16"/>
<reference evidence="16 17" key="1">
    <citation type="submission" date="2023-09" db="EMBL/GenBank/DDBJ databases">
        <title>Aquirufa genomes.</title>
        <authorList>
            <person name="Pitt A."/>
        </authorList>
    </citation>
    <scope>NUCLEOTIDE SEQUENCE [LARGE SCALE GENOMIC DNA]</scope>
    <source>
        <strain evidence="16 17">LEOWEIH-7C</strain>
    </source>
</reference>
<keyword evidence="9" id="KW-0067">ATP-binding</keyword>
<keyword evidence="11" id="KW-0443">Lipid metabolism</keyword>
<dbReference type="EMBL" id="JAVNWW010000001">
    <property type="protein sequence ID" value="MDU0807814.1"/>
    <property type="molecule type" value="Genomic_DNA"/>
</dbReference>
<dbReference type="InterPro" id="IPR033717">
    <property type="entry name" value="UDPK"/>
</dbReference>
<evidence type="ECO:0000313" key="17">
    <source>
        <dbReference type="Proteomes" id="UP001249959"/>
    </source>
</evidence>
<evidence type="ECO:0000256" key="4">
    <source>
        <dbReference type="ARBA" id="ARBA00022516"/>
    </source>
</evidence>
<keyword evidence="10 15" id="KW-1133">Transmembrane helix</keyword>
<name>A0ABU3TPM0_9BACT</name>
<dbReference type="CDD" id="cd14265">
    <property type="entry name" value="UDPK_IM_like"/>
    <property type="match status" value="1"/>
</dbReference>
<evidence type="ECO:0000256" key="2">
    <source>
        <dbReference type="ARBA" id="ARBA00005967"/>
    </source>
</evidence>
<evidence type="ECO:0000256" key="11">
    <source>
        <dbReference type="ARBA" id="ARBA00023098"/>
    </source>
</evidence>
<keyword evidence="14" id="KW-1208">Phospholipid metabolism</keyword>
<dbReference type="GO" id="GO:0016301">
    <property type="term" value="F:kinase activity"/>
    <property type="evidence" value="ECO:0007669"/>
    <property type="project" value="UniProtKB-KW"/>
</dbReference>
<keyword evidence="5 16" id="KW-0808">Transferase</keyword>
<dbReference type="PANTHER" id="PTHR34299:SF1">
    <property type="entry name" value="DIACYLGLYCEROL KINASE"/>
    <property type="match status" value="1"/>
</dbReference>
<organism evidence="16 17">
    <name type="scientific">Aquirufa regiilacus</name>
    <dbReference type="NCBI Taxonomy" id="3024868"/>
    <lineage>
        <taxon>Bacteria</taxon>
        <taxon>Pseudomonadati</taxon>
        <taxon>Bacteroidota</taxon>
        <taxon>Cytophagia</taxon>
        <taxon>Cytophagales</taxon>
        <taxon>Flectobacillaceae</taxon>
        <taxon>Aquirufa</taxon>
    </lineage>
</organism>
<evidence type="ECO:0000256" key="9">
    <source>
        <dbReference type="ARBA" id="ARBA00022840"/>
    </source>
</evidence>
<proteinExistence type="inferred from homology"/>
<protein>
    <submittedName>
        <fullName evidence="16">Diacylglycerol kinase family protein</fullName>
        <ecNumber evidence="16">2.7.1.-</ecNumber>
    </submittedName>
</protein>
<evidence type="ECO:0000256" key="3">
    <source>
        <dbReference type="ARBA" id="ARBA00022475"/>
    </source>
</evidence>
<evidence type="ECO:0000256" key="5">
    <source>
        <dbReference type="ARBA" id="ARBA00022679"/>
    </source>
</evidence>
<keyword evidence="17" id="KW-1185">Reference proteome</keyword>
<accession>A0ABU3TPM0</accession>
<comment type="similarity">
    <text evidence="2">Belongs to the bacterial diacylglycerol kinase family.</text>
</comment>
<evidence type="ECO:0000256" key="15">
    <source>
        <dbReference type="SAM" id="Phobius"/>
    </source>
</evidence>
<evidence type="ECO:0000313" key="16">
    <source>
        <dbReference type="EMBL" id="MDU0807814.1"/>
    </source>
</evidence>
<evidence type="ECO:0000256" key="10">
    <source>
        <dbReference type="ARBA" id="ARBA00022989"/>
    </source>
</evidence>
<keyword evidence="4" id="KW-0444">Lipid biosynthesis</keyword>
<keyword evidence="13" id="KW-0594">Phospholipid biosynthesis</keyword>
<evidence type="ECO:0000256" key="13">
    <source>
        <dbReference type="ARBA" id="ARBA00023209"/>
    </source>
</evidence>
<comment type="caution">
    <text evidence="16">The sequence shown here is derived from an EMBL/GenBank/DDBJ whole genome shotgun (WGS) entry which is preliminary data.</text>
</comment>
<evidence type="ECO:0000256" key="12">
    <source>
        <dbReference type="ARBA" id="ARBA00023136"/>
    </source>
</evidence>
<evidence type="ECO:0000256" key="7">
    <source>
        <dbReference type="ARBA" id="ARBA00022741"/>
    </source>
</evidence>
<gene>
    <name evidence="16" type="ORF">PQG45_02055</name>
</gene>
<dbReference type="Proteomes" id="UP001249959">
    <property type="component" value="Unassembled WGS sequence"/>
</dbReference>
<dbReference type="RefSeq" id="WP_315575692.1">
    <property type="nucleotide sequence ID" value="NZ_JARDXH010000003.1"/>
</dbReference>
<keyword evidence="8 16" id="KW-0418">Kinase</keyword>
<sequence>MFFKQLNQSIGHALDGIFNLIKQERNAKIHLAATALVIYVGFKLDFSAQEWIWISLAVACVWVAELINTAMERLTNLVSPEQHPLAKQVKDYAAGAVLVMSLWAIVVFCLIAFPHLVMWLTFSN</sequence>
<keyword evidence="7" id="KW-0547">Nucleotide-binding</keyword>
<dbReference type="InterPro" id="IPR036945">
    <property type="entry name" value="DAGK_sf"/>
</dbReference>
<dbReference type="PANTHER" id="PTHR34299">
    <property type="entry name" value="DIACYLGLYCEROL KINASE"/>
    <property type="match status" value="1"/>
</dbReference>
<dbReference type="Pfam" id="PF01219">
    <property type="entry name" value="DAGK_prokar"/>
    <property type="match status" value="1"/>
</dbReference>
<feature type="transmembrane region" description="Helical" evidence="15">
    <location>
        <begin position="92"/>
        <end position="117"/>
    </location>
</feature>